<dbReference type="PANTHER" id="PTHR30081">
    <property type="entry name" value="PROTEIN-EXPORT MEMBRANE PROTEIN SEC"/>
    <property type="match status" value="1"/>
</dbReference>
<keyword evidence="5 9" id="KW-0653">Protein transport</keyword>
<evidence type="ECO:0000256" key="3">
    <source>
        <dbReference type="ARBA" id="ARBA00022475"/>
    </source>
</evidence>
<dbReference type="PANTHER" id="PTHR30081:SF8">
    <property type="entry name" value="PROTEIN TRANSLOCASE SUBUNIT SECF"/>
    <property type="match status" value="1"/>
</dbReference>
<dbReference type="InterPro" id="IPR048634">
    <property type="entry name" value="SecD_SecF_C"/>
</dbReference>
<dbReference type="HAMAP" id="MF_01464_B">
    <property type="entry name" value="SecF_B"/>
    <property type="match status" value="1"/>
</dbReference>
<dbReference type="Pfam" id="PF07549">
    <property type="entry name" value="Sec_GG"/>
    <property type="match status" value="1"/>
</dbReference>
<proteinExistence type="inferred from homology"/>
<evidence type="ECO:0000256" key="7">
    <source>
        <dbReference type="ARBA" id="ARBA00023010"/>
    </source>
</evidence>
<comment type="subcellular location">
    <subcellularLocation>
        <location evidence="1 9">Cell membrane</location>
        <topology evidence="1 9">Multi-pass membrane protein</topology>
    </subcellularLocation>
</comment>
<dbReference type="STRING" id="883161.HMPREF9306_01116"/>
<feature type="compositionally biased region" description="Basic and acidic residues" evidence="10">
    <location>
        <begin position="331"/>
        <end position="356"/>
    </location>
</feature>
<feature type="region of interest" description="Disordered" evidence="10">
    <location>
        <begin position="331"/>
        <end position="401"/>
    </location>
</feature>
<dbReference type="InterPro" id="IPR022813">
    <property type="entry name" value="SecD/SecF_arch_bac"/>
</dbReference>
<feature type="transmembrane region" description="Helical" evidence="9">
    <location>
        <begin position="210"/>
        <end position="229"/>
    </location>
</feature>
<dbReference type="Gene3D" id="1.20.1640.10">
    <property type="entry name" value="Multidrug efflux transporter AcrB transmembrane domain"/>
    <property type="match status" value="1"/>
</dbReference>
<keyword evidence="6 9" id="KW-1133">Transmembrane helix</keyword>
<comment type="similarity">
    <text evidence="9">Belongs to the SecD/SecF family. SecF subfamily.</text>
</comment>
<comment type="function">
    <text evidence="9">Part of the Sec protein translocase complex. Interacts with the SecYEG preprotein conducting channel. SecDF uses the proton motive force (PMF) to complete protein translocation after the ATP-dependent function of SecA.</text>
</comment>
<dbReference type="InterPro" id="IPR022646">
    <property type="entry name" value="SecD/SecF_CS"/>
</dbReference>
<dbReference type="OrthoDB" id="9774769at2"/>
<evidence type="ECO:0000256" key="6">
    <source>
        <dbReference type="ARBA" id="ARBA00022989"/>
    </source>
</evidence>
<evidence type="ECO:0000256" key="4">
    <source>
        <dbReference type="ARBA" id="ARBA00022692"/>
    </source>
</evidence>
<dbReference type="EMBL" id="AGZR01000006">
    <property type="protein sequence ID" value="EPD32809.1"/>
    <property type="molecule type" value="Genomic_DNA"/>
</dbReference>
<gene>
    <name evidence="9" type="primary">secF</name>
    <name evidence="12" type="ORF">HMPREF9306_01116</name>
</gene>
<evidence type="ECO:0000256" key="1">
    <source>
        <dbReference type="ARBA" id="ARBA00004651"/>
    </source>
</evidence>
<evidence type="ECO:0000256" key="10">
    <source>
        <dbReference type="SAM" id="MobiDB-lite"/>
    </source>
</evidence>
<feature type="transmembrane region" description="Helical" evidence="9">
    <location>
        <begin position="294"/>
        <end position="318"/>
    </location>
</feature>
<comment type="subunit">
    <text evidence="9">Forms a complex with SecD. Part of the essential Sec protein translocation apparatus which comprises SecA, SecYEG and auxiliary proteins SecDF. Other proteins may also be involved.</text>
</comment>
<evidence type="ECO:0000256" key="5">
    <source>
        <dbReference type="ARBA" id="ARBA00022927"/>
    </source>
</evidence>
<keyword evidence="3 9" id="KW-1003">Cell membrane</keyword>
<sequence length="401" mass="43761">MLTEEKEEVVTKVPENESFVKRLYRSDFNINFVGKRKIWFAFSAVLILICFASFLFRGFNWGIEFKGGSVFQAPTTVTNQTVGDFSNAVANSGVSELGSQVSTLSGNGVRVQTRSLSTEEVVQVREAIANQAGCEADDVAYTLIGPSWGQQITNQALGALGVFIVLVFGLIWIYFRDWRTSLGAIVSLIHDVILTMGVFSLFGFTITPSTLIGVLTILGYSLYDTVIVYDKVAENTKGILKQDRTYSEQTNLAVNQVLTRSINTTIIVVLPVVALLIAGLVVLNGEGPLADLGLSLFVGLVAGAYSSLFIAAPITCMLRERDPEIAKHTKKVLRDREAASNKAARNEEKPDKKQVKFSEPAASGPAGYALSEDTLENVERSEGASGRPQPARRPRSERKKH</sequence>
<feature type="transmembrane region" description="Helical" evidence="9">
    <location>
        <begin position="182"/>
        <end position="204"/>
    </location>
</feature>
<evidence type="ECO:0000256" key="9">
    <source>
        <dbReference type="HAMAP-Rule" id="MF_01464"/>
    </source>
</evidence>
<reference evidence="12 13" key="1">
    <citation type="submission" date="2013-04" db="EMBL/GenBank/DDBJ databases">
        <title>The Genome Sequence of Propionimicrobium lymphophilum ACS-093-V-SCH5.</title>
        <authorList>
            <consortium name="The Broad Institute Genomics Platform"/>
            <person name="Earl A."/>
            <person name="Ward D."/>
            <person name="Feldgarden M."/>
            <person name="Gevers D."/>
            <person name="Saerens B."/>
            <person name="Vaneechoutte M."/>
            <person name="Walker B."/>
            <person name="Young S."/>
            <person name="Zeng Q."/>
            <person name="Gargeya S."/>
            <person name="Fitzgerald M."/>
            <person name="Haas B."/>
            <person name="Abouelleil A."/>
            <person name="Allen A.W."/>
            <person name="Alvarado L."/>
            <person name="Arachchi H.M."/>
            <person name="Berlin A.M."/>
            <person name="Chapman S.B."/>
            <person name="Gainer-Dewar J."/>
            <person name="Goldberg J."/>
            <person name="Griggs A."/>
            <person name="Gujja S."/>
            <person name="Hansen M."/>
            <person name="Howarth C."/>
            <person name="Imamovic A."/>
            <person name="Ireland A."/>
            <person name="Larimer J."/>
            <person name="McCowan C."/>
            <person name="Murphy C."/>
            <person name="Pearson M."/>
            <person name="Poon T.W."/>
            <person name="Priest M."/>
            <person name="Roberts A."/>
            <person name="Saif S."/>
            <person name="Shea T."/>
            <person name="Sisk P."/>
            <person name="Sykes S."/>
            <person name="Wortman J."/>
            <person name="Nusbaum C."/>
            <person name="Birren B."/>
        </authorList>
    </citation>
    <scope>NUCLEOTIDE SEQUENCE [LARGE SCALE GENOMIC DNA]</scope>
    <source>
        <strain evidence="12 13">ACS-093-V-SCH5</strain>
    </source>
</reference>
<dbReference type="GO" id="GO:0065002">
    <property type="term" value="P:intracellular protein transmembrane transport"/>
    <property type="evidence" value="ECO:0007669"/>
    <property type="project" value="UniProtKB-UniRule"/>
</dbReference>
<dbReference type="SUPFAM" id="SSF82866">
    <property type="entry name" value="Multidrug efflux transporter AcrB transmembrane domain"/>
    <property type="match status" value="1"/>
</dbReference>
<dbReference type="Proteomes" id="UP000014417">
    <property type="component" value="Unassembled WGS sequence"/>
</dbReference>
<evidence type="ECO:0000259" key="11">
    <source>
        <dbReference type="Pfam" id="PF02355"/>
    </source>
</evidence>
<keyword evidence="2 9" id="KW-0813">Transport</keyword>
<feature type="transmembrane region" description="Helical" evidence="9">
    <location>
        <begin position="156"/>
        <end position="175"/>
    </location>
</feature>
<evidence type="ECO:0000256" key="2">
    <source>
        <dbReference type="ARBA" id="ARBA00022448"/>
    </source>
</evidence>
<name>S2WYK4_9ACTN</name>
<evidence type="ECO:0000313" key="13">
    <source>
        <dbReference type="Proteomes" id="UP000014417"/>
    </source>
</evidence>
<keyword evidence="13" id="KW-1185">Reference proteome</keyword>
<feature type="transmembrane region" description="Helical" evidence="9">
    <location>
        <begin position="38"/>
        <end position="56"/>
    </location>
</feature>
<dbReference type="InterPro" id="IPR022645">
    <property type="entry name" value="SecD/SecF_bac"/>
</dbReference>
<feature type="transmembrane region" description="Helical" evidence="9">
    <location>
        <begin position="262"/>
        <end position="282"/>
    </location>
</feature>
<protein>
    <recommendedName>
        <fullName evidence="9">Protein-export membrane protein SecF</fullName>
    </recommendedName>
</protein>
<accession>S2WYK4</accession>
<keyword evidence="4 9" id="KW-0812">Transmembrane</keyword>
<dbReference type="Pfam" id="PF02355">
    <property type="entry name" value="SecD_SecF_C"/>
    <property type="match status" value="1"/>
</dbReference>
<feature type="compositionally biased region" description="Basic residues" evidence="10">
    <location>
        <begin position="390"/>
        <end position="401"/>
    </location>
</feature>
<dbReference type="GO" id="GO:0005886">
    <property type="term" value="C:plasma membrane"/>
    <property type="evidence" value="ECO:0007669"/>
    <property type="project" value="UniProtKB-SubCell"/>
</dbReference>
<evidence type="ECO:0000313" key="12">
    <source>
        <dbReference type="EMBL" id="EPD32809.1"/>
    </source>
</evidence>
<dbReference type="NCBIfam" id="TIGR00966">
    <property type="entry name" value="transloc_SecF"/>
    <property type="match status" value="1"/>
</dbReference>
<dbReference type="RefSeq" id="WP_016455949.1">
    <property type="nucleotide sequence ID" value="NZ_KE150269.1"/>
</dbReference>
<dbReference type="GO" id="GO:0043952">
    <property type="term" value="P:protein transport by the Sec complex"/>
    <property type="evidence" value="ECO:0007669"/>
    <property type="project" value="UniProtKB-UniRule"/>
</dbReference>
<dbReference type="InterPro" id="IPR005665">
    <property type="entry name" value="SecF_bac"/>
</dbReference>
<dbReference type="HOGENOM" id="CLU_050012_2_0_11"/>
<feature type="domain" description="Protein export membrane protein SecD/SecF C-terminal" evidence="11">
    <location>
        <begin position="130"/>
        <end position="320"/>
    </location>
</feature>
<keyword evidence="7 9" id="KW-0811">Translocation</keyword>
<dbReference type="AlphaFoldDB" id="S2WYK4"/>
<dbReference type="GO" id="GO:0015450">
    <property type="term" value="F:protein-transporting ATPase activity"/>
    <property type="evidence" value="ECO:0007669"/>
    <property type="project" value="InterPro"/>
</dbReference>
<keyword evidence="8 9" id="KW-0472">Membrane</keyword>
<dbReference type="PATRIC" id="fig|883161.3.peg.1109"/>
<organism evidence="12 13">
    <name type="scientific">Propionimicrobium lymphophilum ACS-093-V-SCH5</name>
    <dbReference type="NCBI Taxonomy" id="883161"/>
    <lineage>
        <taxon>Bacteria</taxon>
        <taxon>Bacillati</taxon>
        <taxon>Actinomycetota</taxon>
        <taxon>Actinomycetes</taxon>
        <taxon>Propionibacteriales</taxon>
        <taxon>Propionibacteriaceae</taxon>
        <taxon>Propionimicrobium</taxon>
    </lineage>
</organism>
<dbReference type="GO" id="GO:0006605">
    <property type="term" value="P:protein targeting"/>
    <property type="evidence" value="ECO:0007669"/>
    <property type="project" value="UniProtKB-UniRule"/>
</dbReference>
<evidence type="ECO:0000256" key="8">
    <source>
        <dbReference type="ARBA" id="ARBA00023136"/>
    </source>
</evidence>
<comment type="caution">
    <text evidence="12">The sequence shown here is derived from an EMBL/GenBank/DDBJ whole genome shotgun (WGS) entry which is preliminary data.</text>
</comment>
<dbReference type="PRINTS" id="PR01755">
    <property type="entry name" value="SECFTRNLCASE"/>
</dbReference>